<dbReference type="GeneID" id="2897331"/>
<dbReference type="RefSeq" id="XP_451815.1">
    <property type="nucleotide sequence ID" value="XM_451815.1"/>
</dbReference>
<protein>
    <submittedName>
        <fullName evidence="1">KLLA0B06259p</fullName>
    </submittedName>
</protein>
<dbReference type="InParanoid" id="Q6CW74"/>
<organism evidence="1 2">
    <name type="scientific">Kluyveromyces lactis (strain ATCC 8585 / CBS 2359 / DSM 70799 / NBRC 1267 / NRRL Y-1140 / WM37)</name>
    <name type="common">Yeast</name>
    <name type="synonym">Candida sphaerica</name>
    <dbReference type="NCBI Taxonomy" id="284590"/>
    <lineage>
        <taxon>Eukaryota</taxon>
        <taxon>Fungi</taxon>
        <taxon>Dikarya</taxon>
        <taxon>Ascomycota</taxon>
        <taxon>Saccharomycotina</taxon>
        <taxon>Saccharomycetes</taxon>
        <taxon>Saccharomycetales</taxon>
        <taxon>Saccharomycetaceae</taxon>
        <taxon>Kluyveromyces</taxon>
    </lineage>
</organism>
<dbReference type="EMBL" id="CR382122">
    <property type="protein sequence ID" value="CAH02208.1"/>
    <property type="molecule type" value="Genomic_DNA"/>
</dbReference>
<dbReference type="eggNOG" id="ENOG502S9NH">
    <property type="taxonomic scope" value="Eukaryota"/>
</dbReference>
<dbReference type="PaxDb" id="284590-Q6CW74"/>
<proteinExistence type="predicted"/>
<dbReference type="Proteomes" id="UP000000598">
    <property type="component" value="Chromosome B"/>
</dbReference>
<evidence type="ECO:0000313" key="2">
    <source>
        <dbReference type="Proteomes" id="UP000000598"/>
    </source>
</evidence>
<dbReference type="AlphaFoldDB" id="Q6CW74"/>
<dbReference type="KEGG" id="kla:KLLA0_B06259g"/>
<reference evidence="1 2" key="1">
    <citation type="journal article" date="2004" name="Nature">
        <title>Genome evolution in yeasts.</title>
        <authorList>
            <consortium name="Genolevures"/>
            <person name="Dujon B."/>
            <person name="Sherman D."/>
            <person name="Fischer G."/>
            <person name="Durrens P."/>
            <person name="Casaregola S."/>
            <person name="Lafontaine I."/>
            <person name="de Montigny J."/>
            <person name="Marck C."/>
            <person name="Neuveglise C."/>
            <person name="Talla E."/>
            <person name="Goffard N."/>
            <person name="Frangeul L."/>
            <person name="Aigle M."/>
            <person name="Anthouard V."/>
            <person name="Babour A."/>
            <person name="Barbe V."/>
            <person name="Barnay S."/>
            <person name="Blanchin S."/>
            <person name="Beckerich J.M."/>
            <person name="Beyne E."/>
            <person name="Bleykasten C."/>
            <person name="Boisrame A."/>
            <person name="Boyer J."/>
            <person name="Cattolico L."/>
            <person name="Confanioleri F."/>
            <person name="de Daruvar A."/>
            <person name="Despons L."/>
            <person name="Fabre E."/>
            <person name="Fairhead C."/>
            <person name="Ferry-Dumazet H."/>
            <person name="Groppi A."/>
            <person name="Hantraye F."/>
            <person name="Hennequin C."/>
            <person name="Jauniaux N."/>
            <person name="Joyet P."/>
            <person name="Kachouri R."/>
            <person name="Kerrest A."/>
            <person name="Koszul R."/>
            <person name="Lemaire M."/>
            <person name="Lesur I."/>
            <person name="Ma L."/>
            <person name="Muller H."/>
            <person name="Nicaud J.M."/>
            <person name="Nikolski M."/>
            <person name="Oztas S."/>
            <person name="Ozier-Kalogeropoulos O."/>
            <person name="Pellenz S."/>
            <person name="Potier S."/>
            <person name="Richard G.F."/>
            <person name="Straub M.L."/>
            <person name="Suleau A."/>
            <person name="Swennene D."/>
            <person name="Tekaia F."/>
            <person name="Wesolowski-Louvel M."/>
            <person name="Westhof E."/>
            <person name="Wirth B."/>
            <person name="Zeniou-Meyer M."/>
            <person name="Zivanovic I."/>
            <person name="Bolotin-Fukuhara M."/>
            <person name="Thierry A."/>
            <person name="Bouchier C."/>
            <person name="Caudron B."/>
            <person name="Scarpelli C."/>
            <person name="Gaillardin C."/>
            <person name="Weissenbach J."/>
            <person name="Wincker P."/>
            <person name="Souciet J.L."/>
        </authorList>
    </citation>
    <scope>NUCLEOTIDE SEQUENCE [LARGE SCALE GENOMIC DNA]</scope>
    <source>
        <strain evidence="2">ATCC 8585 / CBS 2359 / DSM 70799 / NBRC 1267 / NRRL Y-1140 / WM37</strain>
    </source>
</reference>
<evidence type="ECO:0000313" key="1">
    <source>
        <dbReference type="EMBL" id="CAH02208.1"/>
    </source>
</evidence>
<dbReference type="HOGENOM" id="CLU_696778_0_0_1"/>
<accession>Q6CW74</accession>
<name>Q6CW74_KLULA</name>
<sequence>MEEIVIEDDATIRSYFVTQSSKYVLYTRLCNTKSSKNIGELILYNFKEKKTTQLDIIIPISESNFDFELNYLSIVDVPKISFKQENAKVTKVSWIAFNTGDSICIISFDDVSTCEIVTHKWFIENARDCITSFNCKADNNGNIRILYSTKLGNLTYVKFNTMFKRWSLIKKFDDFASDSLSFVSFGYSGLQAKWEDRIGDIDNALVSGFDNNLRFLVRQKGIDFRVENETLYSTFKTNNVLTCADYQIVKSRSPTSFTAICCGNVTNLGCTVYKRSNRGEWVFLAFLDKIIDKEETISTVNCQVVLGLQESEVVIYSGSENGKLYEWTFNWKENIIIKEDVHIVGGKEDVIHKLMCINGSVYYLVNSERIGRIT</sequence>
<keyword evidence="2" id="KW-1185">Reference proteome</keyword>
<gene>
    <name evidence="1" type="ORF">KLLA0_B06259g</name>
</gene>